<evidence type="ECO:0000313" key="8">
    <source>
        <dbReference type="EMBL" id="KAL1881845.1"/>
    </source>
</evidence>
<evidence type="ECO:0000256" key="3">
    <source>
        <dbReference type="ARBA" id="ARBA00023204"/>
    </source>
</evidence>
<dbReference type="Pfam" id="PF21796">
    <property type="entry name" value="Cac1_C"/>
    <property type="match status" value="1"/>
</dbReference>
<feature type="compositionally biased region" description="Basic and acidic residues" evidence="5">
    <location>
        <begin position="22"/>
        <end position="42"/>
    </location>
</feature>
<sequence length="642" mass="70493">MPLMSMSPNVQELDSSSRKRTHGEYSENLDDKLPARDPKAEPQPDLNATPSRGPYGRGINTAGEIHAPKTVDDSMNGLSLDSSRPNSSQPSSPLSTPAQSSPLSLTEAGSSDPTRHSPSPQTPTRQPGAMPPAKSTGQAAPAKKRKKLTEEEKKVQADEKAAKEAEKEKKRKEKEVKDQEKKVEADKKRAEADKKKAEAEKKKAEVERKKREKEEEEQKKQRAQPKIGTFFSKKPSPSIPKETKPRLDLPGVARSPSPAARERNEYQRIAQEFFVKENVTLANNKFALSPDSQAARIAVLDDFVAGRRSPIEAKSDPVKALLLTTHIVQARGKVYSSVRGLLASQGDLQSSPVTTESQNVRIQRTQQSLKRIPLKHLKFHEDVRPPYYGTVTSVESLASLQKLAKNPCAKDLPLNYNYDSEAEWCNDDDGGDADDVSLMDEEEGDDEEGEAMDDFLDDSEDVGRGPRMMAGTMEPESSGVCFEDRTRRNPNPQMYKFRMEFMIPNLKHHHSIDPFSDQYWIQDPIAGAPKAISAKITAQTSVDKAADGTMAPPPVPSSSSALGATSVAAVANVPAPRDLVPAGQLDSFKATVLEFSFMPKAALTATLKKKLDRCTSAQIKATLDHVAEKPNKKGDWQIKSGL</sequence>
<dbReference type="PANTHER" id="PTHR15272">
    <property type="entry name" value="CHROMATIN ASSEMBLY FACTOR 1 SUBUNIT A CAF-1 SUBUNIT A"/>
    <property type="match status" value="1"/>
</dbReference>
<feature type="compositionally biased region" description="Polar residues" evidence="5">
    <location>
        <begin position="1"/>
        <end position="14"/>
    </location>
</feature>
<feature type="domain" description="Chromatin assembly factor 1 subunit Cac1-like C-terminal" evidence="7">
    <location>
        <begin position="585"/>
        <end position="638"/>
    </location>
</feature>
<dbReference type="Pfam" id="PF12253">
    <property type="entry name" value="CAF1A_dimeriz"/>
    <property type="match status" value="1"/>
</dbReference>
<name>A0ABR3Y0N5_9PEZI</name>
<feature type="compositionally biased region" description="Polar residues" evidence="5">
    <location>
        <begin position="107"/>
        <end position="125"/>
    </location>
</feature>
<evidence type="ECO:0000256" key="1">
    <source>
        <dbReference type="ARBA" id="ARBA00004123"/>
    </source>
</evidence>
<evidence type="ECO:0000256" key="2">
    <source>
        <dbReference type="ARBA" id="ARBA00022763"/>
    </source>
</evidence>
<dbReference type="PANTHER" id="PTHR15272:SF0">
    <property type="entry name" value="CHROMATIN ASSEMBLY FACTOR 1 SUBUNIT A"/>
    <property type="match status" value="1"/>
</dbReference>
<dbReference type="EMBL" id="JAWRVE010000005">
    <property type="protein sequence ID" value="KAL1881845.1"/>
    <property type="molecule type" value="Genomic_DNA"/>
</dbReference>
<comment type="subcellular location">
    <subcellularLocation>
        <location evidence="1">Nucleus</location>
    </subcellularLocation>
</comment>
<protein>
    <recommendedName>
        <fullName evidence="10">Chromatin assembly factor 1 subunit A</fullName>
    </recommendedName>
</protein>
<feature type="domain" description="Chromatin assembly factor 1 subunit A dimerization" evidence="6">
    <location>
        <begin position="375"/>
        <end position="450"/>
    </location>
</feature>
<feature type="compositionally biased region" description="Low complexity" evidence="5">
    <location>
        <begin position="78"/>
        <end position="105"/>
    </location>
</feature>
<evidence type="ECO:0000256" key="4">
    <source>
        <dbReference type="ARBA" id="ARBA00023242"/>
    </source>
</evidence>
<feature type="compositionally biased region" description="Acidic residues" evidence="5">
    <location>
        <begin position="423"/>
        <end position="460"/>
    </location>
</feature>
<evidence type="ECO:0000256" key="5">
    <source>
        <dbReference type="SAM" id="MobiDB-lite"/>
    </source>
</evidence>
<evidence type="ECO:0000259" key="7">
    <source>
        <dbReference type="Pfam" id="PF21796"/>
    </source>
</evidence>
<evidence type="ECO:0000313" key="9">
    <source>
        <dbReference type="Proteomes" id="UP001583177"/>
    </source>
</evidence>
<accession>A0ABR3Y0N5</accession>
<keyword evidence="3" id="KW-0234">DNA repair</keyword>
<comment type="caution">
    <text evidence="8">The sequence shown here is derived from an EMBL/GenBank/DDBJ whole genome shotgun (WGS) entry which is preliminary data.</text>
</comment>
<feature type="region of interest" description="Disordered" evidence="5">
    <location>
        <begin position="1"/>
        <end position="262"/>
    </location>
</feature>
<evidence type="ECO:0008006" key="10">
    <source>
        <dbReference type="Google" id="ProtNLM"/>
    </source>
</evidence>
<keyword evidence="4" id="KW-0539">Nucleus</keyword>
<proteinExistence type="predicted"/>
<keyword evidence="2" id="KW-0227">DNA damage</keyword>
<gene>
    <name evidence="8" type="ORF">Daus18300_000898</name>
</gene>
<reference evidence="8 9" key="1">
    <citation type="journal article" date="2024" name="IMA Fungus">
        <title>IMA Genome - F19 : A genome assembly and annotation guide to empower mycologists, including annotated draft genome sequences of Ceratocystis pirilliformis, Diaporthe australafricana, Fusarium ophioides, Paecilomyces lecythidis, and Sporothrix stenoceras.</title>
        <authorList>
            <person name="Aylward J."/>
            <person name="Wilson A.M."/>
            <person name="Visagie C.M."/>
            <person name="Spraker J."/>
            <person name="Barnes I."/>
            <person name="Buitendag C."/>
            <person name="Ceriani C."/>
            <person name="Del Mar Angel L."/>
            <person name="du Plessis D."/>
            <person name="Fuchs T."/>
            <person name="Gasser K."/>
            <person name="Kramer D."/>
            <person name="Li W."/>
            <person name="Munsamy K."/>
            <person name="Piso A."/>
            <person name="Price J.L."/>
            <person name="Sonnekus B."/>
            <person name="Thomas C."/>
            <person name="van der Nest A."/>
            <person name="van Dijk A."/>
            <person name="van Heerden A."/>
            <person name="van Vuuren N."/>
            <person name="Yilmaz N."/>
            <person name="Duong T.A."/>
            <person name="van der Merwe N.A."/>
            <person name="Wingfield M.J."/>
            <person name="Wingfield B.D."/>
        </authorList>
    </citation>
    <scope>NUCLEOTIDE SEQUENCE [LARGE SCALE GENOMIC DNA]</scope>
    <source>
        <strain evidence="8 9">CMW 18300</strain>
    </source>
</reference>
<dbReference type="InterPro" id="IPR048800">
    <property type="entry name" value="Cac1-like_C"/>
</dbReference>
<dbReference type="Proteomes" id="UP001583177">
    <property type="component" value="Unassembled WGS sequence"/>
</dbReference>
<evidence type="ECO:0000259" key="6">
    <source>
        <dbReference type="Pfam" id="PF12253"/>
    </source>
</evidence>
<feature type="region of interest" description="Disordered" evidence="5">
    <location>
        <begin position="423"/>
        <end position="487"/>
    </location>
</feature>
<feature type="compositionally biased region" description="Basic and acidic residues" evidence="5">
    <location>
        <begin position="148"/>
        <end position="220"/>
    </location>
</feature>
<keyword evidence="9" id="KW-1185">Reference proteome</keyword>
<organism evidence="8 9">
    <name type="scientific">Diaporthe australafricana</name>
    <dbReference type="NCBI Taxonomy" id="127596"/>
    <lineage>
        <taxon>Eukaryota</taxon>
        <taxon>Fungi</taxon>
        <taxon>Dikarya</taxon>
        <taxon>Ascomycota</taxon>
        <taxon>Pezizomycotina</taxon>
        <taxon>Sordariomycetes</taxon>
        <taxon>Sordariomycetidae</taxon>
        <taxon>Diaporthales</taxon>
        <taxon>Diaporthaceae</taxon>
        <taxon>Diaporthe</taxon>
    </lineage>
</organism>
<dbReference type="InterPro" id="IPR022043">
    <property type="entry name" value="CAF1A_DD"/>
</dbReference>